<comment type="caution">
    <text evidence="7">The sequence shown here is derived from an EMBL/GenBank/DDBJ whole genome shotgun (WGS) entry which is preliminary data.</text>
</comment>
<evidence type="ECO:0000256" key="5">
    <source>
        <dbReference type="SAM" id="MobiDB-lite"/>
    </source>
</evidence>
<dbReference type="Proteomes" id="UP000447873">
    <property type="component" value="Unassembled WGS sequence"/>
</dbReference>
<dbReference type="GO" id="GO:0046872">
    <property type="term" value="F:metal ion binding"/>
    <property type="evidence" value="ECO:0007669"/>
    <property type="project" value="UniProtKB-KW"/>
</dbReference>
<dbReference type="Gene3D" id="2.60.120.330">
    <property type="entry name" value="B-lactam Antibiotic, Isopenicillin N Synthase, Chain"/>
    <property type="match status" value="1"/>
</dbReference>
<dbReference type="InterPro" id="IPR044861">
    <property type="entry name" value="IPNS-like_FE2OG_OXY"/>
</dbReference>
<keyword evidence="4" id="KW-0408">Iron</keyword>
<accession>A0A8H3UU17</accession>
<gene>
    <name evidence="7" type="ORF">EG328_002681</name>
</gene>
<organism evidence="7 8">
    <name type="scientific">Venturia inaequalis</name>
    <name type="common">Apple scab fungus</name>
    <dbReference type="NCBI Taxonomy" id="5025"/>
    <lineage>
        <taxon>Eukaryota</taxon>
        <taxon>Fungi</taxon>
        <taxon>Dikarya</taxon>
        <taxon>Ascomycota</taxon>
        <taxon>Pezizomycotina</taxon>
        <taxon>Dothideomycetes</taxon>
        <taxon>Pleosporomycetidae</taxon>
        <taxon>Venturiales</taxon>
        <taxon>Venturiaceae</taxon>
        <taxon>Venturia</taxon>
    </lineage>
</organism>
<evidence type="ECO:0000313" key="8">
    <source>
        <dbReference type="Proteomes" id="UP000447873"/>
    </source>
</evidence>
<keyword evidence="3" id="KW-0560">Oxidoreductase</keyword>
<dbReference type="InterPro" id="IPR027443">
    <property type="entry name" value="IPNS-like_sf"/>
</dbReference>
<name>A0A8H3UU17_VENIN</name>
<evidence type="ECO:0000256" key="2">
    <source>
        <dbReference type="ARBA" id="ARBA00022723"/>
    </source>
</evidence>
<proteinExistence type="inferred from homology"/>
<sequence>MFRLIALSLELEDECFDNLASDPDDLSHRGPPAPSDPSKRTRGVGAHTDFGALTLFLQDEVGGLAVLDKSTGSWHAVAPIKGAYVVKAGDLMRES</sequence>
<dbReference type="PANTHER" id="PTHR10209">
    <property type="entry name" value="OXIDOREDUCTASE, 2OG-FE II OXYGENASE FAMILY PROTEIN"/>
    <property type="match status" value="1"/>
</dbReference>
<dbReference type="EMBL" id="WNWS01000176">
    <property type="protein sequence ID" value="KAE9976340.1"/>
    <property type="molecule type" value="Genomic_DNA"/>
</dbReference>
<feature type="region of interest" description="Disordered" evidence="5">
    <location>
        <begin position="20"/>
        <end position="44"/>
    </location>
</feature>
<evidence type="ECO:0000256" key="3">
    <source>
        <dbReference type="ARBA" id="ARBA00023002"/>
    </source>
</evidence>
<dbReference type="Pfam" id="PF03171">
    <property type="entry name" value="2OG-FeII_Oxy"/>
    <property type="match status" value="1"/>
</dbReference>
<protein>
    <recommendedName>
        <fullName evidence="6">Isopenicillin N synthase-like Fe(2+) 2OG dioxygenase domain-containing protein</fullName>
    </recommendedName>
</protein>
<dbReference type="AlphaFoldDB" id="A0A8H3UU17"/>
<evidence type="ECO:0000256" key="1">
    <source>
        <dbReference type="ARBA" id="ARBA00008056"/>
    </source>
</evidence>
<evidence type="ECO:0000259" key="6">
    <source>
        <dbReference type="Pfam" id="PF03171"/>
    </source>
</evidence>
<evidence type="ECO:0000256" key="4">
    <source>
        <dbReference type="ARBA" id="ARBA00023004"/>
    </source>
</evidence>
<evidence type="ECO:0000313" key="7">
    <source>
        <dbReference type="EMBL" id="KAE9976340.1"/>
    </source>
</evidence>
<comment type="similarity">
    <text evidence="1">Belongs to the iron/ascorbate-dependent oxidoreductase family.</text>
</comment>
<dbReference type="PANTHER" id="PTHR10209:SF881">
    <property type="entry name" value="FI07970P-RELATED"/>
    <property type="match status" value="1"/>
</dbReference>
<dbReference type="GO" id="GO:0016491">
    <property type="term" value="F:oxidoreductase activity"/>
    <property type="evidence" value="ECO:0007669"/>
    <property type="project" value="UniProtKB-KW"/>
</dbReference>
<feature type="domain" description="Isopenicillin N synthase-like Fe(2+) 2OG dioxygenase" evidence="6">
    <location>
        <begin position="35"/>
        <end position="92"/>
    </location>
</feature>
<reference evidence="7 8" key="1">
    <citation type="submission" date="2018-12" db="EMBL/GenBank/DDBJ databases">
        <title>Venturia inaequalis Genome Resource.</title>
        <authorList>
            <person name="Lichtner F.J."/>
        </authorList>
    </citation>
    <scope>NUCLEOTIDE SEQUENCE [LARGE SCALE GENOMIC DNA]</scope>
    <source>
        <strain evidence="7 8">120213</strain>
    </source>
</reference>
<keyword evidence="2" id="KW-0479">Metal-binding</keyword>
<dbReference type="SUPFAM" id="SSF51197">
    <property type="entry name" value="Clavaminate synthase-like"/>
    <property type="match status" value="1"/>
</dbReference>